<keyword evidence="2" id="KW-1185">Reference proteome</keyword>
<reference evidence="1" key="1">
    <citation type="submission" date="2020-08" db="EMBL/GenBank/DDBJ databases">
        <title>Multicomponent nature underlies the extraordinary mechanical properties of spider dragline silk.</title>
        <authorList>
            <person name="Kono N."/>
            <person name="Nakamura H."/>
            <person name="Mori M."/>
            <person name="Yoshida Y."/>
            <person name="Ohtoshi R."/>
            <person name="Malay A.D."/>
            <person name="Moran D.A.P."/>
            <person name="Tomita M."/>
            <person name="Numata K."/>
            <person name="Arakawa K."/>
        </authorList>
    </citation>
    <scope>NUCLEOTIDE SEQUENCE</scope>
</reference>
<evidence type="ECO:0000313" key="1">
    <source>
        <dbReference type="EMBL" id="GFT59889.1"/>
    </source>
</evidence>
<dbReference type="Proteomes" id="UP000887013">
    <property type="component" value="Unassembled WGS sequence"/>
</dbReference>
<name>A0A8X6TX90_NEPPI</name>
<accession>A0A8X6TX90</accession>
<dbReference type="AlphaFoldDB" id="A0A8X6TX90"/>
<proteinExistence type="predicted"/>
<comment type="caution">
    <text evidence="1">The sequence shown here is derived from an EMBL/GenBank/DDBJ whole genome shotgun (WGS) entry which is preliminary data.</text>
</comment>
<gene>
    <name evidence="1" type="ORF">NPIL_10531</name>
</gene>
<sequence length="104" mass="11672">MASGIKNRCSYRPNGETNESLIQTGLIQYPQDVPHGFIRHSNQIIGEATHLFLWRDYLVAVLPVQATIHYHSLKLLLSHKACLVTEIVSPVCRSVEFRSSVSSP</sequence>
<dbReference type="EMBL" id="BMAW01114026">
    <property type="protein sequence ID" value="GFT59889.1"/>
    <property type="molecule type" value="Genomic_DNA"/>
</dbReference>
<organism evidence="1 2">
    <name type="scientific">Nephila pilipes</name>
    <name type="common">Giant wood spider</name>
    <name type="synonym">Nephila maculata</name>
    <dbReference type="NCBI Taxonomy" id="299642"/>
    <lineage>
        <taxon>Eukaryota</taxon>
        <taxon>Metazoa</taxon>
        <taxon>Ecdysozoa</taxon>
        <taxon>Arthropoda</taxon>
        <taxon>Chelicerata</taxon>
        <taxon>Arachnida</taxon>
        <taxon>Araneae</taxon>
        <taxon>Araneomorphae</taxon>
        <taxon>Entelegynae</taxon>
        <taxon>Araneoidea</taxon>
        <taxon>Nephilidae</taxon>
        <taxon>Nephila</taxon>
    </lineage>
</organism>
<protein>
    <submittedName>
        <fullName evidence="1">Uncharacterized protein</fullName>
    </submittedName>
</protein>
<evidence type="ECO:0000313" key="2">
    <source>
        <dbReference type="Proteomes" id="UP000887013"/>
    </source>
</evidence>